<dbReference type="STRING" id="351675.SAMN05421680_1072"/>
<reference evidence="2" key="2">
    <citation type="submission" date="2016-10" db="EMBL/GenBank/DDBJ databases">
        <authorList>
            <person name="de Groot N.N."/>
        </authorList>
    </citation>
    <scope>NUCLEOTIDE SEQUENCE [LARGE SCALE GENOMIC DNA]</scope>
    <source>
        <strain evidence="2">DSM 17908</strain>
    </source>
</reference>
<dbReference type="InterPro" id="IPR050708">
    <property type="entry name" value="T6SS_VgrG/RHS"/>
</dbReference>
<name>A0A1I3Q2B4_9GAMM</name>
<reference evidence="1 4" key="3">
    <citation type="journal article" date="2017" name="Nat. Microbiol.">
        <title>Natural product diversity associated with the nematode symbionts Photorhabdus and Xenorhabdus.</title>
        <authorList>
            <person name="Tobias N.J."/>
            <person name="Wolff H."/>
            <person name="Djahanschiri B."/>
            <person name="Grundmann F."/>
            <person name="Kronenwerth M."/>
            <person name="Shi Y.M."/>
            <person name="Simonyi S."/>
            <person name="Grun P."/>
            <person name="Shapiro-Ilan D."/>
            <person name="Pidot S.J."/>
            <person name="Stinear T.P."/>
            <person name="Ebersberger I."/>
            <person name="Bode H.B."/>
        </authorList>
    </citation>
    <scope>NUCLEOTIDE SEQUENCE [LARGE SCALE GENOMIC DNA]</scope>
    <source>
        <strain evidence="1 4">DSM 17908</strain>
    </source>
</reference>
<dbReference type="PANTHER" id="PTHR32305:SF15">
    <property type="entry name" value="PROTEIN RHSA-RELATED"/>
    <property type="match status" value="1"/>
</dbReference>
<dbReference type="EMBL" id="NITY01000007">
    <property type="protein sequence ID" value="PHM40118.1"/>
    <property type="molecule type" value="Genomic_DNA"/>
</dbReference>
<sequence length="181" mass="20206">MGVISGSAGSMRMRRAGLYYNFHRYYSPETAQYISPDPIGLLGGVNPYGYVHNPAKWIDPYGLAGGVGNKGDAGIAHDKKSLSEIPEYEPRIRQRAVKNPGGHNFPFSFDREILKTKPTVLRSGNIGYAMLGHKNGKKVVYNIVVRDGKISHRDMISTTNWGQRSRSFGWPLKLEDIPRLD</sequence>
<evidence type="ECO:0000313" key="3">
    <source>
        <dbReference type="Proteomes" id="UP000198919"/>
    </source>
</evidence>
<dbReference type="NCBIfam" id="TIGR03696">
    <property type="entry name" value="Rhs_assc_core"/>
    <property type="match status" value="1"/>
</dbReference>
<organism evidence="2 3">
    <name type="scientific">Xenorhabdus mauleonii</name>
    <dbReference type="NCBI Taxonomy" id="351675"/>
    <lineage>
        <taxon>Bacteria</taxon>
        <taxon>Pseudomonadati</taxon>
        <taxon>Pseudomonadota</taxon>
        <taxon>Gammaproteobacteria</taxon>
        <taxon>Enterobacterales</taxon>
        <taxon>Morganellaceae</taxon>
        <taxon>Xenorhabdus</taxon>
    </lineage>
</organism>
<dbReference type="InterPro" id="IPR022385">
    <property type="entry name" value="Rhs_assc_core"/>
</dbReference>
<dbReference type="Gene3D" id="2.180.10.10">
    <property type="entry name" value="RHS repeat-associated core"/>
    <property type="match status" value="1"/>
</dbReference>
<dbReference type="PRINTS" id="PR00394">
    <property type="entry name" value="RHSPROTEIN"/>
</dbReference>
<evidence type="ECO:0000313" key="2">
    <source>
        <dbReference type="EMBL" id="SFJ27607.1"/>
    </source>
</evidence>
<dbReference type="Proteomes" id="UP000224607">
    <property type="component" value="Unassembled WGS sequence"/>
</dbReference>
<gene>
    <name evidence="2" type="ORF">SAMN05421680_1072</name>
    <name evidence="1" type="ORF">Xmau_02306</name>
</gene>
<evidence type="ECO:0000313" key="4">
    <source>
        <dbReference type="Proteomes" id="UP000224607"/>
    </source>
</evidence>
<proteinExistence type="predicted"/>
<keyword evidence="4" id="KW-1185">Reference proteome</keyword>
<dbReference type="PANTHER" id="PTHR32305">
    <property type="match status" value="1"/>
</dbReference>
<accession>A0A1I3Q2B4</accession>
<dbReference type="Proteomes" id="UP000198919">
    <property type="component" value="Unassembled WGS sequence"/>
</dbReference>
<dbReference type="EMBL" id="FORG01000007">
    <property type="protein sequence ID" value="SFJ27607.1"/>
    <property type="molecule type" value="Genomic_DNA"/>
</dbReference>
<reference evidence="3" key="1">
    <citation type="submission" date="2016-10" db="EMBL/GenBank/DDBJ databases">
        <authorList>
            <person name="Varghese N."/>
            <person name="Submissions S."/>
        </authorList>
    </citation>
    <scope>NUCLEOTIDE SEQUENCE [LARGE SCALE GENOMIC DNA]</scope>
    <source>
        <strain evidence="3">DSM 17908</strain>
    </source>
</reference>
<evidence type="ECO:0000313" key="1">
    <source>
        <dbReference type="EMBL" id="PHM40118.1"/>
    </source>
</evidence>
<dbReference type="AlphaFoldDB" id="A0A1I3Q2B4"/>
<protein>
    <submittedName>
        <fullName evidence="1">RHS family protein</fullName>
    </submittedName>
    <submittedName>
        <fullName evidence="2">RHS repeat-associated core domain-containing protein</fullName>
    </submittedName>
</protein>